<gene>
    <name evidence="1" type="ORF">G2W53_009897</name>
</gene>
<organism evidence="1 2">
    <name type="scientific">Senna tora</name>
    <dbReference type="NCBI Taxonomy" id="362788"/>
    <lineage>
        <taxon>Eukaryota</taxon>
        <taxon>Viridiplantae</taxon>
        <taxon>Streptophyta</taxon>
        <taxon>Embryophyta</taxon>
        <taxon>Tracheophyta</taxon>
        <taxon>Spermatophyta</taxon>
        <taxon>Magnoliopsida</taxon>
        <taxon>eudicotyledons</taxon>
        <taxon>Gunneridae</taxon>
        <taxon>Pentapetalae</taxon>
        <taxon>rosids</taxon>
        <taxon>fabids</taxon>
        <taxon>Fabales</taxon>
        <taxon>Fabaceae</taxon>
        <taxon>Caesalpinioideae</taxon>
        <taxon>Cassia clade</taxon>
        <taxon>Senna</taxon>
    </lineage>
</organism>
<evidence type="ECO:0000313" key="1">
    <source>
        <dbReference type="EMBL" id="KAF7835038.1"/>
    </source>
</evidence>
<keyword evidence="2" id="KW-1185">Reference proteome</keyword>
<name>A0A834WZ56_9FABA</name>
<dbReference type="EMBL" id="JAAIUW010000004">
    <property type="protein sequence ID" value="KAF7835038.1"/>
    <property type="molecule type" value="Genomic_DNA"/>
</dbReference>
<dbReference type="AlphaFoldDB" id="A0A834WZ56"/>
<reference evidence="1" key="1">
    <citation type="submission" date="2020-09" db="EMBL/GenBank/DDBJ databases">
        <title>Genome-Enabled Discovery of Anthraquinone Biosynthesis in Senna tora.</title>
        <authorList>
            <person name="Kang S.-H."/>
            <person name="Pandey R.P."/>
            <person name="Lee C.-M."/>
            <person name="Sim J.-S."/>
            <person name="Jeong J.-T."/>
            <person name="Choi B.-S."/>
            <person name="Jung M."/>
            <person name="Ginzburg D."/>
            <person name="Zhao K."/>
            <person name="Won S.Y."/>
            <person name="Oh T.-J."/>
            <person name="Yu Y."/>
            <person name="Kim N.-H."/>
            <person name="Lee O.R."/>
            <person name="Lee T.-H."/>
            <person name="Bashyal P."/>
            <person name="Kim T.-S."/>
            <person name="Lee W.-H."/>
            <person name="Kawkins C."/>
            <person name="Kim C.-K."/>
            <person name="Kim J.S."/>
            <person name="Ahn B.O."/>
            <person name="Rhee S.Y."/>
            <person name="Sohng J.K."/>
        </authorList>
    </citation>
    <scope>NUCLEOTIDE SEQUENCE</scope>
    <source>
        <tissue evidence="1">Leaf</tissue>
    </source>
</reference>
<evidence type="ECO:0000313" key="2">
    <source>
        <dbReference type="Proteomes" id="UP000634136"/>
    </source>
</evidence>
<protein>
    <submittedName>
        <fullName evidence="1">Uncharacterized protein</fullName>
    </submittedName>
</protein>
<sequence>MRSRCIANPRGSNTRVGIVIAWEVCQVMAEHILKGKARFNLNIIQVAQVRQTDAFALYWESERIQCSNETRDRMGVVSSHA</sequence>
<dbReference type="Proteomes" id="UP000634136">
    <property type="component" value="Unassembled WGS sequence"/>
</dbReference>
<comment type="caution">
    <text evidence="1">The sequence shown here is derived from an EMBL/GenBank/DDBJ whole genome shotgun (WGS) entry which is preliminary data.</text>
</comment>
<proteinExistence type="predicted"/>
<accession>A0A834WZ56</accession>